<feature type="signal peptide" evidence="20">
    <location>
        <begin position="1"/>
        <end position="22"/>
    </location>
</feature>
<feature type="domain" description="ABC transporter" evidence="21">
    <location>
        <begin position="313"/>
        <end position="545"/>
    </location>
</feature>
<feature type="transmembrane region" description="Helical" evidence="19">
    <location>
        <begin position="698"/>
        <end position="717"/>
    </location>
</feature>
<dbReference type="NCBIfam" id="NF007545">
    <property type="entry name" value="PRK10160.1"/>
    <property type="match status" value="1"/>
</dbReference>
<evidence type="ECO:0000256" key="15">
    <source>
        <dbReference type="ARBA" id="ARBA00023004"/>
    </source>
</evidence>
<evidence type="ECO:0000256" key="12">
    <source>
        <dbReference type="ARBA" id="ARBA00022967"/>
    </source>
</evidence>
<dbReference type="PROSITE" id="PS50928">
    <property type="entry name" value="ABC_TM1"/>
    <property type="match status" value="1"/>
</dbReference>
<dbReference type="SMART" id="SM00062">
    <property type="entry name" value="PBPb"/>
    <property type="match status" value="1"/>
</dbReference>
<gene>
    <name evidence="23" type="ORF">BBAD15_g674</name>
</gene>
<keyword evidence="13 19" id="KW-1133">Transmembrane helix</keyword>
<feature type="chain" id="PRO_5001996026" evidence="20">
    <location>
        <begin position="23"/>
        <end position="1078"/>
    </location>
</feature>
<dbReference type="InterPro" id="IPR017871">
    <property type="entry name" value="ABC_transporter-like_CS"/>
</dbReference>
<keyword evidence="11" id="KW-0223">Dioxygenase</keyword>
<evidence type="ECO:0000256" key="1">
    <source>
        <dbReference type="ARBA" id="ARBA00001954"/>
    </source>
</evidence>
<dbReference type="InterPro" id="IPR007210">
    <property type="entry name" value="ABC_Gly_betaine_transp_sub-bd"/>
</dbReference>
<feature type="domain" description="ABC transmembrane type-1" evidence="22">
    <location>
        <begin position="632"/>
        <end position="814"/>
    </location>
</feature>
<comment type="subcellular location">
    <subcellularLocation>
        <location evidence="2">Cell membrane</location>
        <topology evidence="2">Multi-pass membrane protein</topology>
    </subcellularLocation>
</comment>
<dbReference type="Pfam" id="PF00005">
    <property type="entry name" value="ABC_tran"/>
    <property type="match status" value="1"/>
</dbReference>
<comment type="cofactor">
    <cofactor evidence="1">
        <name>Fe(2+)</name>
        <dbReference type="ChEBI" id="CHEBI:29033"/>
    </cofactor>
</comment>
<evidence type="ECO:0000256" key="5">
    <source>
        <dbReference type="ARBA" id="ARBA00022475"/>
    </source>
</evidence>
<dbReference type="PROSITE" id="PS50893">
    <property type="entry name" value="ABC_TRANSPORTER_2"/>
    <property type="match status" value="1"/>
</dbReference>
<evidence type="ECO:0000256" key="14">
    <source>
        <dbReference type="ARBA" id="ARBA00023002"/>
    </source>
</evidence>
<evidence type="ECO:0000313" key="23">
    <source>
        <dbReference type="EMBL" id="KGQ13492.1"/>
    </source>
</evidence>
<keyword evidence="7 19" id="KW-0812">Transmembrane</keyword>
<dbReference type="NCBIfam" id="TIGR01729">
    <property type="entry name" value="taurine_ABC_bnd"/>
    <property type="match status" value="1"/>
</dbReference>
<feature type="transmembrane region" description="Helical" evidence="19">
    <location>
        <begin position="572"/>
        <end position="593"/>
    </location>
</feature>
<dbReference type="GO" id="GO:0022857">
    <property type="term" value="F:transmembrane transporter activity"/>
    <property type="evidence" value="ECO:0007669"/>
    <property type="project" value="InterPro"/>
</dbReference>
<dbReference type="CDD" id="cd03293">
    <property type="entry name" value="ABC_NrtD_SsuB_transporters"/>
    <property type="match status" value="1"/>
</dbReference>
<dbReference type="InterPro" id="IPR051323">
    <property type="entry name" value="AtsK-like"/>
</dbReference>
<dbReference type="InterPro" id="IPR035906">
    <property type="entry name" value="MetI-like_sf"/>
</dbReference>
<evidence type="ECO:0000259" key="21">
    <source>
        <dbReference type="PROSITE" id="PS50893"/>
    </source>
</evidence>
<keyword evidence="4" id="KW-0813">Transport</keyword>
<dbReference type="InterPro" id="IPR027417">
    <property type="entry name" value="P-loop_NTPase"/>
</dbReference>
<evidence type="ECO:0000256" key="11">
    <source>
        <dbReference type="ARBA" id="ARBA00022964"/>
    </source>
</evidence>
<reference evidence="23 24" key="1">
    <citation type="submission" date="2012-10" db="EMBL/GenBank/DDBJ databases">
        <title>Genome sequencing and analysis of entomopathogenic fungi Beauveria bassiana D1-5.</title>
        <authorList>
            <person name="Li Q."/>
            <person name="Wang L."/>
            <person name="Zhang Z."/>
            <person name="Wang Q."/>
            <person name="Ren J."/>
            <person name="Wang M."/>
            <person name="Xu W."/>
            <person name="Wang J."/>
            <person name="Lu Y."/>
            <person name="Du Q."/>
            <person name="Sun Z."/>
        </authorList>
    </citation>
    <scope>NUCLEOTIDE SEQUENCE [LARGE SCALE GENOMIC DNA]</scope>
    <source>
        <strain evidence="23 24">D1-5</strain>
    </source>
</reference>
<dbReference type="InterPro" id="IPR003819">
    <property type="entry name" value="TauD/TfdA-like"/>
</dbReference>
<dbReference type="PROSITE" id="PS00211">
    <property type="entry name" value="ABC_TRANSPORTER_1"/>
    <property type="match status" value="1"/>
</dbReference>
<feature type="transmembrane region" description="Helical" evidence="19">
    <location>
        <begin position="639"/>
        <end position="661"/>
    </location>
</feature>
<dbReference type="GO" id="GO:0043190">
    <property type="term" value="C:ATP-binding cassette (ABC) transporter complex"/>
    <property type="evidence" value="ECO:0007669"/>
    <property type="project" value="InterPro"/>
</dbReference>
<keyword evidence="5" id="KW-1003">Cell membrane</keyword>
<dbReference type="CDD" id="cd06261">
    <property type="entry name" value="TM_PBP2"/>
    <property type="match status" value="1"/>
</dbReference>
<keyword evidence="16 19" id="KW-0472">Membrane</keyword>
<dbReference type="GO" id="GO:0044273">
    <property type="term" value="P:sulfur compound catabolic process"/>
    <property type="evidence" value="ECO:0007669"/>
    <property type="project" value="EnsemblFungi"/>
</dbReference>
<evidence type="ECO:0000256" key="2">
    <source>
        <dbReference type="ARBA" id="ARBA00004651"/>
    </source>
</evidence>
<dbReference type="HOGENOM" id="CLU_286504_0_0_1"/>
<dbReference type="NCBIfam" id="NF008421">
    <property type="entry name" value="PRK11248.1"/>
    <property type="match status" value="1"/>
</dbReference>
<protein>
    <submittedName>
        <fullName evidence="23">Taurine-binding periplasmic protein</fullName>
    </submittedName>
</protein>
<keyword evidence="10" id="KW-0067">ATP-binding</keyword>
<evidence type="ECO:0000256" key="19">
    <source>
        <dbReference type="SAM" id="Phobius"/>
    </source>
</evidence>
<keyword evidence="8" id="KW-0479">Metal-binding</keyword>
<dbReference type="CDD" id="cd13560">
    <property type="entry name" value="PBP2_taurine"/>
    <property type="match status" value="1"/>
</dbReference>
<dbReference type="SUPFAM" id="SSF161098">
    <property type="entry name" value="MetI-like"/>
    <property type="match status" value="1"/>
</dbReference>
<evidence type="ECO:0000256" key="8">
    <source>
        <dbReference type="ARBA" id="ARBA00022723"/>
    </source>
</evidence>
<dbReference type="NCBIfam" id="NF007104">
    <property type="entry name" value="PRK09553.1"/>
    <property type="match status" value="1"/>
</dbReference>
<dbReference type="Gene3D" id="3.40.190.10">
    <property type="entry name" value="Periplasmic binding protein-like II"/>
    <property type="match status" value="2"/>
</dbReference>
<dbReference type="FunFam" id="1.10.3720.10:FF:000003">
    <property type="entry name" value="Aliphatic sulfonate ABC transporter permease"/>
    <property type="match status" value="1"/>
</dbReference>
<dbReference type="GO" id="GO:0005737">
    <property type="term" value="C:cytoplasm"/>
    <property type="evidence" value="ECO:0007669"/>
    <property type="project" value="TreeGrafter"/>
</dbReference>
<evidence type="ECO:0000256" key="9">
    <source>
        <dbReference type="ARBA" id="ARBA00022741"/>
    </source>
</evidence>
<dbReference type="Pfam" id="PF00528">
    <property type="entry name" value="BPD_transp_1"/>
    <property type="match status" value="1"/>
</dbReference>
<comment type="similarity">
    <text evidence="18">In the N-terminal section; belongs to the binding-protein-dependent transport system permease family.</text>
</comment>
<dbReference type="GO" id="GO:0046872">
    <property type="term" value="F:metal ion binding"/>
    <property type="evidence" value="ECO:0007669"/>
    <property type="project" value="UniProtKB-KW"/>
</dbReference>
<dbReference type="Gene3D" id="3.60.130.10">
    <property type="entry name" value="Clavaminate synthase-like"/>
    <property type="match status" value="1"/>
</dbReference>
<organism evidence="23 24">
    <name type="scientific">Beauveria bassiana D1-5</name>
    <dbReference type="NCBI Taxonomy" id="1245745"/>
    <lineage>
        <taxon>Eukaryota</taxon>
        <taxon>Fungi</taxon>
        <taxon>Dikarya</taxon>
        <taxon>Ascomycota</taxon>
        <taxon>Pezizomycotina</taxon>
        <taxon>Sordariomycetes</taxon>
        <taxon>Hypocreomycetidae</taxon>
        <taxon>Hypocreales</taxon>
        <taxon>Cordycipitaceae</taxon>
        <taxon>Beauveria</taxon>
    </lineage>
</organism>
<accession>A0A0A2W493</accession>
<dbReference type="Gene3D" id="3.40.50.300">
    <property type="entry name" value="P-loop containing nucleotide triphosphate hydrolases"/>
    <property type="match status" value="1"/>
</dbReference>
<dbReference type="GO" id="GO:0015711">
    <property type="term" value="P:organic anion transport"/>
    <property type="evidence" value="ECO:0007669"/>
    <property type="project" value="UniProtKB-ARBA"/>
</dbReference>
<evidence type="ECO:0000259" key="22">
    <source>
        <dbReference type="PROSITE" id="PS50928"/>
    </source>
</evidence>
<dbReference type="SUPFAM" id="SSF53850">
    <property type="entry name" value="Periplasmic binding protein-like II"/>
    <property type="match status" value="1"/>
</dbReference>
<dbReference type="Gene3D" id="1.10.3720.10">
    <property type="entry name" value="MetI-like"/>
    <property type="match status" value="1"/>
</dbReference>
<dbReference type="InterPro" id="IPR000515">
    <property type="entry name" value="MetI-like"/>
</dbReference>
<dbReference type="InterPro" id="IPR001638">
    <property type="entry name" value="Solute-binding_3/MltF_N"/>
</dbReference>
<feature type="transmembrane region" description="Helical" evidence="19">
    <location>
        <begin position="673"/>
        <end position="692"/>
    </location>
</feature>
<dbReference type="AlphaFoldDB" id="A0A0A2W493"/>
<dbReference type="SMART" id="SM00382">
    <property type="entry name" value="AAA"/>
    <property type="match status" value="1"/>
</dbReference>
<dbReference type="Pfam" id="PF04069">
    <property type="entry name" value="OpuAC"/>
    <property type="match status" value="1"/>
</dbReference>
<evidence type="ECO:0000313" key="24">
    <source>
        <dbReference type="Proteomes" id="UP000030106"/>
    </source>
</evidence>
<keyword evidence="20" id="KW-0732">Signal</keyword>
<keyword evidence="12" id="KW-1278">Translocase</keyword>
<evidence type="ECO:0000256" key="20">
    <source>
        <dbReference type="SAM" id="SignalP"/>
    </source>
</evidence>
<dbReference type="SUPFAM" id="SSF51197">
    <property type="entry name" value="Clavaminate synthase-like"/>
    <property type="match status" value="1"/>
</dbReference>
<evidence type="ECO:0000256" key="16">
    <source>
        <dbReference type="ARBA" id="ARBA00023136"/>
    </source>
</evidence>
<evidence type="ECO:0000256" key="18">
    <source>
        <dbReference type="ARBA" id="ARBA00035652"/>
    </source>
</evidence>
<dbReference type="NCBIfam" id="NF008553">
    <property type="entry name" value="PRK11480.1"/>
    <property type="match status" value="1"/>
</dbReference>
<dbReference type="GO" id="GO:0005524">
    <property type="term" value="F:ATP binding"/>
    <property type="evidence" value="ECO:0007669"/>
    <property type="project" value="UniProtKB-KW"/>
</dbReference>
<dbReference type="SUPFAM" id="SSF52540">
    <property type="entry name" value="P-loop containing nucleoside triphosphate hydrolases"/>
    <property type="match status" value="1"/>
</dbReference>
<evidence type="ECO:0000256" key="7">
    <source>
        <dbReference type="ARBA" id="ARBA00022692"/>
    </source>
</evidence>
<dbReference type="PANTHER" id="PTHR30468">
    <property type="entry name" value="ALPHA-KETOGLUTARATE-DEPENDENT SULFONATE DIOXYGENASE"/>
    <property type="match status" value="1"/>
</dbReference>
<dbReference type="GO" id="GO:0000907">
    <property type="term" value="F:sulfonate dioxygenase activity"/>
    <property type="evidence" value="ECO:0007669"/>
    <property type="project" value="EnsemblFungi"/>
</dbReference>
<dbReference type="GO" id="GO:0042597">
    <property type="term" value="C:periplasmic space"/>
    <property type="evidence" value="ECO:0007669"/>
    <property type="project" value="InterPro"/>
</dbReference>
<evidence type="ECO:0000256" key="3">
    <source>
        <dbReference type="ARBA" id="ARBA00005896"/>
    </source>
</evidence>
<comment type="caution">
    <text evidence="23">The sequence shown here is derived from an EMBL/GenBank/DDBJ whole genome shotgun (WGS) entry which is preliminary data.</text>
</comment>
<name>A0A0A2W493_BEABA</name>
<dbReference type="GO" id="GO:0016887">
    <property type="term" value="F:ATP hydrolysis activity"/>
    <property type="evidence" value="ECO:0007669"/>
    <property type="project" value="InterPro"/>
</dbReference>
<dbReference type="FunFam" id="3.60.130.10:FF:000002">
    <property type="entry name" value="Alpha-ketoglutarate-dependent taurine dioxygenase"/>
    <property type="match status" value="1"/>
</dbReference>
<keyword evidence="9" id="KW-0547">Nucleotide-binding</keyword>
<comment type="similarity">
    <text evidence="3">Belongs to the TfdA dioxygenase family.</text>
</comment>
<evidence type="ECO:0000256" key="13">
    <source>
        <dbReference type="ARBA" id="ARBA00022989"/>
    </source>
</evidence>
<proteinExistence type="inferred from homology"/>
<dbReference type="GO" id="GO:0015849">
    <property type="term" value="P:organic acid transport"/>
    <property type="evidence" value="ECO:0007669"/>
    <property type="project" value="UniProtKB-ARBA"/>
</dbReference>
<dbReference type="InterPro" id="IPR003439">
    <property type="entry name" value="ABC_transporter-like_ATP-bd"/>
</dbReference>
<sequence>MAAKRHSLWLVALALIAAQAHAVDVTVAYQTSAEPAKVAQADDAFAKDSGAKVEWRKFDSGASVVRALASGDVQIGNIGSSPLAVAASQNVPIEVFLLASQLGNSEALVVKKGIKTPQDLIGKRIAVPFISTTHYSLLASLKHWGIKPDQVQILNLQPPAIIAAWQRGDIDAAYVWAPAVNELEKDGNVLTDSAQVGQWGSPTLDVWVVRKDFAEKHPEVVTAFARSAVAAQKGYLDNPDGWLKQPDNLGKLSRLSGVPASDVPGLVKGNTYLTAKQQVEQLSGPVNKAIVDTAHFLKEQGKVPAVATDYSQFVTDRFVKPLAHAEYGGKPVLDDINLTVDEGELLVVLGPSGCGKTTLLNLIAGFVPYRSGSITLQGKTVKGPGAERGVVFQNEGLLPWRSVLHNVAFGLQLAGQAKPEREEIALDMLRKVGLEDKAKNAIWQLSGGQRQRVGIARALATKPQLLLLDEPFGALDAFTREQMQTLLLKLWHESRRQVLLITHDIEEAVFLATELVLLSPGPGRVLERLPLDFGRRFAAGEPCRSIKSDPEFIAKLIQDKPSRRKLAWRWPFSRQLTLSATTLVGLVLLWWWVAAQHWISPLFLPPPGQVLAKLITIAGPQGFMDATLWQHLAASLGRILTALAAAVLIGIPVGIAMGLSPTVRGILDPLIELYRPVPPLAYLPLMVIWFGIGETSKILLIYLAIFAPVAMSTMAGVRSAKQVRIRAAQALGASRWQVIWHVILPGALPEILTGFRIGLGVGWSTLVAAELIAATRGLGFMVQSAAPPDPVAWRRAMSEKVNIKPLGPYIGAQVDGVDLTRGLSDNQFEQIYHALIRHQVLFFREQEITPAQQRALALRFGDLHIHPVYPHAEGVAEIIVLDTHNDNPPDNDNWHTDVTFIETPPAGAILAAKQLPETGGDTLWTSGIAAYEALSEPFKKLLSGLEAEHDFRKSFQEYKYAHNEVEHQRWREAVAKNPPLRHPVIRTHPVSGRQALFVNEGFTTRIVNLTEKESETLLGFLFAHITKPEFQVRWRWQQNDIAIWDNRVTQHYANADYLPARRIMHRATILGDKPFWRG</sequence>
<dbReference type="Proteomes" id="UP000030106">
    <property type="component" value="Unassembled WGS sequence"/>
</dbReference>
<comment type="similarity">
    <text evidence="17">In the C-terminal section; belongs to the OsmX family.</text>
</comment>
<evidence type="ECO:0000256" key="4">
    <source>
        <dbReference type="ARBA" id="ARBA00022448"/>
    </source>
</evidence>
<dbReference type="InterPro" id="IPR003593">
    <property type="entry name" value="AAA+_ATPase"/>
</dbReference>
<dbReference type="Pfam" id="PF02668">
    <property type="entry name" value="TauD"/>
    <property type="match status" value="1"/>
</dbReference>
<keyword evidence="14" id="KW-0560">Oxidoreductase</keyword>
<evidence type="ECO:0000256" key="6">
    <source>
        <dbReference type="ARBA" id="ARBA00022519"/>
    </source>
</evidence>
<dbReference type="STRING" id="1245745.A0A0A2W493"/>
<keyword evidence="6" id="KW-0997">Cell inner membrane</keyword>
<dbReference type="InterPro" id="IPR010068">
    <property type="entry name" value="Peri-bd_TauA"/>
</dbReference>
<keyword evidence="15" id="KW-0408">Iron</keyword>
<evidence type="ECO:0000256" key="17">
    <source>
        <dbReference type="ARBA" id="ARBA00035642"/>
    </source>
</evidence>
<evidence type="ECO:0000256" key="10">
    <source>
        <dbReference type="ARBA" id="ARBA00022840"/>
    </source>
</evidence>
<dbReference type="InterPro" id="IPR042098">
    <property type="entry name" value="TauD-like_sf"/>
</dbReference>
<dbReference type="EMBL" id="ANFO01000039">
    <property type="protein sequence ID" value="KGQ13492.1"/>
    <property type="molecule type" value="Genomic_DNA"/>
</dbReference>
<dbReference type="PANTHER" id="PTHR30468:SF1">
    <property type="entry name" value="ALPHA-KETOGLUTARATE-DEPENDENT SULFONATE DIOXYGENASE"/>
    <property type="match status" value="1"/>
</dbReference>
<dbReference type="FunFam" id="3.40.50.300:FF:000653">
    <property type="entry name" value="Aliphatic sulfonates import ATP-binding protein SsuB"/>
    <property type="match status" value="1"/>
</dbReference>